<dbReference type="SUPFAM" id="SSF52218">
    <property type="entry name" value="Flavoproteins"/>
    <property type="match status" value="1"/>
</dbReference>
<dbReference type="GO" id="GO:0016491">
    <property type="term" value="F:oxidoreductase activity"/>
    <property type="evidence" value="ECO:0007669"/>
    <property type="project" value="InterPro"/>
</dbReference>
<dbReference type="InterPro" id="IPR050712">
    <property type="entry name" value="NAD(P)H-dep_reductase"/>
</dbReference>
<dbReference type="InterPro" id="IPR029039">
    <property type="entry name" value="Flavoprotein-like_sf"/>
</dbReference>
<dbReference type="AlphaFoldDB" id="A0A372NVL2"/>
<evidence type="ECO:0000259" key="1">
    <source>
        <dbReference type="Pfam" id="PF03358"/>
    </source>
</evidence>
<dbReference type="EMBL" id="QWDC01000001">
    <property type="protein sequence ID" value="RFZ94183.1"/>
    <property type="molecule type" value="Genomic_DNA"/>
</dbReference>
<protein>
    <submittedName>
        <fullName evidence="2">NAD(P)H-dependent oxidoreductase</fullName>
    </submittedName>
</protein>
<comment type="caution">
    <text evidence="2">The sequence shown here is derived from an EMBL/GenBank/DDBJ whole genome shotgun (WGS) entry which is preliminary data.</text>
</comment>
<dbReference type="Pfam" id="PF03358">
    <property type="entry name" value="FMN_red"/>
    <property type="match status" value="1"/>
</dbReference>
<accession>A0A372NVL2</accession>
<reference evidence="2 3" key="1">
    <citation type="submission" date="2018-08" db="EMBL/GenBank/DDBJ databases">
        <title>Mucilaginibacter sp. MYSH2.</title>
        <authorList>
            <person name="Seo T."/>
        </authorList>
    </citation>
    <scope>NUCLEOTIDE SEQUENCE [LARGE SCALE GENOMIC DNA]</scope>
    <source>
        <strain evidence="2 3">MYSH2</strain>
    </source>
</reference>
<dbReference type="GO" id="GO:0010181">
    <property type="term" value="F:FMN binding"/>
    <property type="evidence" value="ECO:0007669"/>
    <property type="project" value="TreeGrafter"/>
</dbReference>
<feature type="domain" description="NADPH-dependent FMN reductase-like" evidence="1">
    <location>
        <begin position="3"/>
        <end position="142"/>
    </location>
</feature>
<dbReference type="Gene3D" id="3.40.50.360">
    <property type="match status" value="1"/>
</dbReference>
<dbReference type="RefSeq" id="WP_117389748.1">
    <property type="nucleotide sequence ID" value="NZ_QWDC01000001.1"/>
</dbReference>
<dbReference type="InterPro" id="IPR005025">
    <property type="entry name" value="FMN_Rdtase-like_dom"/>
</dbReference>
<sequence length="172" mass="18369">MPSILAIPGSLRAGSSNHRILEYIGALLPQDINYTIYEELVSIPPFDPGLDNDEPPVIVVKFREAIASADKVIICTPEYTFGVPGQLKNALDWTVSAGTMVDKPLALITASSVGKHAHEALLLTLGALSANIIQGGTLLIPFIRAKMNGEGNIIDRETDVSIRNLVGKVINA</sequence>
<keyword evidence="3" id="KW-1185">Reference proteome</keyword>
<proteinExistence type="predicted"/>
<dbReference type="GO" id="GO:0005829">
    <property type="term" value="C:cytosol"/>
    <property type="evidence" value="ECO:0007669"/>
    <property type="project" value="TreeGrafter"/>
</dbReference>
<gene>
    <name evidence="2" type="ORF">D0C36_01090</name>
</gene>
<dbReference type="PANTHER" id="PTHR30543:SF21">
    <property type="entry name" value="NAD(P)H-DEPENDENT FMN REDUCTASE LOT6"/>
    <property type="match status" value="1"/>
</dbReference>
<dbReference type="Proteomes" id="UP000264217">
    <property type="component" value="Unassembled WGS sequence"/>
</dbReference>
<organism evidence="2 3">
    <name type="scientific">Mucilaginibacter conchicola</name>
    <dbReference type="NCBI Taxonomy" id="2303333"/>
    <lineage>
        <taxon>Bacteria</taxon>
        <taxon>Pseudomonadati</taxon>
        <taxon>Bacteroidota</taxon>
        <taxon>Sphingobacteriia</taxon>
        <taxon>Sphingobacteriales</taxon>
        <taxon>Sphingobacteriaceae</taxon>
        <taxon>Mucilaginibacter</taxon>
    </lineage>
</organism>
<name>A0A372NVL2_9SPHI</name>
<dbReference type="OrthoDB" id="9812295at2"/>
<evidence type="ECO:0000313" key="3">
    <source>
        <dbReference type="Proteomes" id="UP000264217"/>
    </source>
</evidence>
<dbReference type="PANTHER" id="PTHR30543">
    <property type="entry name" value="CHROMATE REDUCTASE"/>
    <property type="match status" value="1"/>
</dbReference>
<evidence type="ECO:0000313" key="2">
    <source>
        <dbReference type="EMBL" id="RFZ94183.1"/>
    </source>
</evidence>